<feature type="signal peptide" evidence="1">
    <location>
        <begin position="1"/>
        <end position="27"/>
    </location>
</feature>
<protein>
    <submittedName>
        <fullName evidence="2">PEP-CTERM sorting domain-containing protein</fullName>
    </submittedName>
</protein>
<evidence type="ECO:0000313" key="3">
    <source>
        <dbReference type="Proteomes" id="UP000501812"/>
    </source>
</evidence>
<evidence type="ECO:0000256" key="1">
    <source>
        <dbReference type="SAM" id="SignalP"/>
    </source>
</evidence>
<dbReference type="EMBL" id="CP051774">
    <property type="protein sequence ID" value="QJE96623.1"/>
    <property type="molecule type" value="Genomic_DNA"/>
</dbReference>
<dbReference type="AlphaFoldDB" id="A0A858RKR8"/>
<accession>A0A858RKR8</accession>
<keyword evidence="1" id="KW-0732">Signal</keyword>
<keyword evidence="3" id="KW-1185">Reference proteome</keyword>
<dbReference type="RefSeq" id="WP_169455024.1">
    <property type="nucleotide sequence ID" value="NZ_CP051774.1"/>
</dbReference>
<dbReference type="InterPro" id="IPR013424">
    <property type="entry name" value="Ice-binding_C"/>
</dbReference>
<proteinExistence type="predicted"/>
<sequence>MKLTIPHPRTLAILTLLAASSAHGAVAALLSGGNGDFMTVTLPETITFTIQEGVLIENENFFVVLQGAGNYFNLDKNIVGTLTYSFNGGPNQNLVGLANGVNYNDLVATDMYLYGAGQPGFIQTGDVIVISPGASTTTTGVNGPLTVNTSFEAFLVDSNGRRISANAVPEPSGAALAGLGASALFLRRRK</sequence>
<dbReference type="Proteomes" id="UP000501812">
    <property type="component" value="Chromosome"/>
</dbReference>
<reference evidence="2 3" key="1">
    <citation type="submission" date="2020-04" db="EMBL/GenBank/DDBJ databases">
        <title>Luteolibacter sp. G-1-1-1 isolated from soil.</title>
        <authorList>
            <person name="Dahal R.H."/>
        </authorList>
    </citation>
    <scope>NUCLEOTIDE SEQUENCE [LARGE SCALE GENOMIC DNA]</scope>
    <source>
        <strain evidence="2 3">G-1-1-1</strain>
    </source>
</reference>
<organism evidence="2 3">
    <name type="scientific">Luteolibacter luteus</name>
    <dbReference type="NCBI Taxonomy" id="2728835"/>
    <lineage>
        <taxon>Bacteria</taxon>
        <taxon>Pseudomonadati</taxon>
        <taxon>Verrucomicrobiota</taxon>
        <taxon>Verrucomicrobiia</taxon>
        <taxon>Verrucomicrobiales</taxon>
        <taxon>Verrucomicrobiaceae</taxon>
        <taxon>Luteolibacter</taxon>
    </lineage>
</organism>
<name>A0A858RKR8_9BACT</name>
<gene>
    <name evidence="2" type="ORF">HHL09_12785</name>
</gene>
<feature type="chain" id="PRO_5032580074" evidence="1">
    <location>
        <begin position="28"/>
        <end position="190"/>
    </location>
</feature>
<dbReference type="KEGG" id="luo:HHL09_12785"/>
<evidence type="ECO:0000313" key="2">
    <source>
        <dbReference type="EMBL" id="QJE96623.1"/>
    </source>
</evidence>
<dbReference type="NCBIfam" id="TIGR02595">
    <property type="entry name" value="PEP_CTERM"/>
    <property type="match status" value="1"/>
</dbReference>